<proteinExistence type="predicted"/>
<organism evidence="3 4">
    <name type="scientific">Acrobeloides nanus</name>
    <dbReference type="NCBI Taxonomy" id="290746"/>
    <lineage>
        <taxon>Eukaryota</taxon>
        <taxon>Metazoa</taxon>
        <taxon>Ecdysozoa</taxon>
        <taxon>Nematoda</taxon>
        <taxon>Chromadorea</taxon>
        <taxon>Rhabditida</taxon>
        <taxon>Tylenchina</taxon>
        <taxon>Cephalobomorpha</taxon>
        <taxon>Cephaloboidea</taxon>
        <taxon>Cephalobidae</taxon>
        <taxon>Acrobeloides</taxon>
    </lineage>
</organism>
<protein>
    <submittedName>
        <fullName evidence="4">N-end rule aminoacyl transferase C-terminal domain-containing protein</fullName>
    </submittedName>
</protein>
<feature type="region of interest" description="Disordered" evidence="1">
    <location>
        <begin position="1"/>
        <end position="48"/>
    </location>
</feature>
<dbReference type="InterPro" id="IPR007472">
    <property type="entry name" value="N-end_Aminoacyl_Trfase_C"/>
</dbReference>
<dbReference type="Pfam" id="PF04377">
    <property type="entry name" value="ATE_C"/>
    <property type="match status" value="1"/>
</dbReference>
<evidence type="ECO:0000313" key="4">
    <source>
        <dbReference type="WBParaSite" id="ACRNAN_scaffold6497.g23156.t1"/>
    </source>
</evidence>
<reference evidence="4" key="1">
    <citation type="submission" date="2022-11" db="UniProtKB">
        <authorList>
            <consortium name="WormBaseParasite"/>
        </authorList>
    </citation>
    <scope>IDENTIFICATION</scope>
</reference>
<feature type="domain" description="N-end rule aminoacyl transferase C-terminal" evidence="2">
    <location>
        <begin position="101"/>
        <end position="234"/>
    </location>
</feature>
<evidence type="ECO:0000259" key="2">
    <source>
        <dbReference type="Pfam" id="PF04377"/>
    </source>
</evidence>
<sequence length="259" mass="30118">MSDFLKFDKRPTKLVQSKHENGHLPPLTVNGQQTSPERAQSSPSIAPNVDLTKVPVRQKGKKLKQFRKDRKLNKLAQKGVDINKTRLVAINSLEFYERVIESFIVYKKYQEKFHNLIHGIDEFLDYTETPFENLDQDSGKIYGTYHLQYLLDGRIIGVGVIDILPRCLLSQYFYYDPDYAFLNLGTFSVLNEIVLTKQLSTTHPEILYHSMSLFVQTTKKLSYKANFKPSEILCENCMQWIPKLLLPKIRAQPYESRHT</sequence>
<evidence type="ECO:0000256" key="1">
    <source>
        <dbReference type="SAM" id="MobiDB-lite"/>
    </source>
</evidence>
<keyword evidence="3" id="KW-1185">Reference proteome</keyword>
<feature type="compositionally biased region" description="Basic and acidic residues" evidence="1">
    <location>
        <begin position="1"/>
        <end position="22"/>
    </location>
</feature>
<dbReference type="Proteomes" id="UP000887540">
    <property type="component" value="Unplaced"/>
</dbReference>
<dbReference type="WBParaSite" id="ACRNAN_scaffold6497.g23156.t1">
    <property type="protein sequence ID" value="ACRNAN_scaffold6497.g23156.t1"/>
    <property type="gene ID" value="ACRNAN_scaffold6497.g23156"/>
</dbReference>
<accession>A0A914EAP7</accession>
<dbReference type="AlphaFoldDB" id="A0A914EAP7"/>
<dbReference type="GO" id="GO:0005737">
    <property type="term" value="C:cytoplasm"/>
    <property type="evidence" value="ECO:0007669"/>
    <property type="project" value="TreeGrafter"/>
</dbReference>
<name>A0A914EAP7_9BILA</name>
<feature type="compositionally biased region" description="Polar residues" evidence="1">
    <location>
        <begin position="29"/>
        <end position="45"/>
    </location>
</feature>
<dbReference type="InterPro" id="IPR016181">
    <property type="entry name" value="Acyl_CoA_acyltransferase"/>
</dbReference>
<dbReference type="PANTHER" id="PTHR21367">
    <property type="entry name" value="ARGININE-TRNA-PROTEIN TRANSFERASE 1"/>
    <property type="match status" value="1"/>
</dbReference>
<dbReference type="PANTHER" id="PTHR21367:SF1">
    <property type="entry name" value="ARGINYL-TRNA--PROTEIN TRANSFERASE 1"/>
    <property type="match status" value="1"/>
</dbReference>
<dbReference type="GO" id="GO:0004057">
    <property type="term" value="F:arginyl-tRNA--protein transferase activity"/>
    <property type="evidence" value="ECO:0007669"/>
    <property type="project" value="InterPro"/>
</dbReference>
<dbReference type="SUPFAM" id="SSF55729">
    <property type="entry name" value="Acyl-CoA N-acyltransferases (Nat)"/>
    <property type="match status" value="1"/>
</dbReference>
<evidence type="ECO:0000313" key="3">
    <source>
        <dbReference type="Proteomes" id="UP000887540"/>
    </source>
</evidence>
<dbReference type="InterPro" id="IPR030700">
    <property type="entry name" value="N-end_Aminoacyl_Trfase"/>
</dbReference>